<keyword evidence="1" id="KW-0812">Transmembrane</keyword>
<feature type="domain" description="Cathepsin propeptide inhibitor" evidence="2">
    <location>
        <begin position="83"/>
        <end position="133"/>
    </location>
</feature>
<reference evidence="3 4" key="1">
    <citation type="submission" date="2016-09" db="EMBL/GenBank/DDBJ databases">
        <title>Extensive genetic diversity and differential bi-allelic expression allows diatom success in the polar Southern Ocean.</title>
        <authorList>
            <consortium name="DOE Joint Genome Institute"/>
            <person name="Mock T."/>
            <person name="Otillar R.P."/>
            <person name="Strauss J."/>
            <person name="Dupont C."/>
            <person name="Frickenhaus S."/>
            <person name="Maumus F."/>
            <person name="Mcmullan M."/>
            <person name="Sanges R."/>
            <person name="Schmutz J."/>
            <person name="Toseland A."/>
            <person name="Valas R."/>
            <person name="Veluchamy A."/>
            <person name="Ward B.J."/>
            <person name="Allen A."/>
            <person name="Barry K."/>
            <person name="Falciatore A."/>
            <person name="Ferrante M."/>
            <person name="Fortunato A.E."/>
            <person name="Gloeckner G."/>
            <person name="Gruber A."/>
            <person name="Hipkin R."/>
            <person name="Janech M."/>
            <person name="Kroth P."/>
            <person name="Leese F."/>
            <person name="Lindquist E."/>
            <person name="Lyon B.R."/>
            <person name="Martin J."/>
            <person name="Mayer C."/>
            <person name="Parker M."/>
            <person name="Quesneville H."/>
            <person name="Raymond J."/>
            <person name="Uhlig C."/>
            <person name="Valentin K.U."/>
            <person name="Worden A.Z."/>
            <person name="Armbrust E.V."/>
            <person name="Bowler C."/>
            <person name="Green B."/>
            <person name="Moulton V."/>
            <person name="Van Oosterhout C."/>
            <person name="Grigoriev I."/>
        </authorList>
    </citation>
    <scope>NUCLEOTIDE SEQUENCE [LARGE SCALE GENOMIC DNA]</scope>
    <source>
        <strain evidence="3 4">CCMP1102</strain>
    </source>
</reference>
<evidence type="ECO:0000313" key="4">
    <source>
        <dbReference type="Proteomes" id="UP000095751"/>
    </source>
</evidence>
<sequence length="461" mass="51137">MRKPSSPSYGTTEWSPNVAVGSSTTTTAYIEDSMMTKPSSPSYGTTTEWNPKSFLPKVSIRPLGETPPVEDTINLDGIIRTEYHKWSIRHGKVKEAERFEVFKQNFALQMESNRNTGEFFLLNQFGDLTVDEYESMMESSQILTTAETEECSGIISPVVPNAMDIDSLNLNDLVQLQQEDFSPDSPMLSATTSMNMAVVSDKPSIIDVEENPSVVEEEGSRWDQFAASYSPRNVGENPSVVEEEGSRWDQFTVSDTPSISGENPSIVEEEGPRWDQFVVSDTPSIIGENPSIVEEEGSRWDTFAFAMDFANIIHDDDYNSEENYNNIAHVVDLNEVVEYETESWAEENHGDFEVVHDFPIMNSRSTISLTNPPSMVPVSNTVISSSQWQDTVEEKSIANDSNSIKSTSTTTSATASVSRKSFFTKLNGPSKAALAFMVAPLVSAAAASTTRIPFSVKRYRK</sequence>
<gene>
    <name evidence="3" type="ORF">FRACYDRAFT_247600</name>
</gene>
<dbReference type="EMBL" id="KV784373">
    <property type="protein sequence ID" value="OEU09990.1"/>
    <property type="molecule type" value="Genomic_DNA"/>
</dbReference>
<keyword evidence="1" id="KW-0472">Membrane</keyword>
<evidence type="ECO:0000313" key="3">
    <source>
        <dbReference type="EMBL" id="OEU09990.1"/>
    </source>
</evidence>
<organism evidence="3 4">
    <name type="scientific">Fragilariopsis cylindrus CCMP1102</name>
    <dbReference type="NCBI Taxonomy" id="635003"/>
    <lineage>
        <taxon>Eukaryota</taxon>
        <taxon>Sar</taxon>
        <taxon>Stramenopiles</taxon>
        <taxon>Ochrophyta</taxon>
        <taxon>Bacillariophyta</taxon>
        <taxon>Bacillariophyceae</taxon>
        <taxon>Bacillariophycidae</taxon>
        <taxon>Bacillariales</taxon>
        <taxon>Bacillariaceae</taxon>
        <taxon>Fragilariopsis</taxon>
    </lineage>
</organism>
<proteinExistence type="predicted"/>
<keyword evidence="1" id="KW-1133">Transmembrane helix</keyword>
<dbReference type="SMART" id="SM00848">
    <property type="entry name" value="Inhibitor_I29"/>
    <property type="match status" value="1"/>
</dbReference>
<accession>A0A1E7EVE0</accession>
<evidence type="ECO:0000259" key="2">
    <source>
        <dbReference type="SMART" id="SM00848"/>
    </source>
</evidence>
<dbReference type="Proteomes" id="UP000095751">
    <property type="component" value="Unassembled WGS sequence"/>
</dbReference>
<dbReference type="AlphaFoldDB" id="A0A1E7EVE0"/>
<evidence type="ECO:0000256" key="1">
    <source>
        <dbReference type="SAM" id="Phobius"/>
    </source>
</evidence>
<protein>
    <recommendedName>
        <fullName evidence="2">Cathepsin propeptide inhibitor domain-containing protein</fullName>
    </recommendedName>
</protein>
<dbReference type="Gene3D" id="1.10.287.2250">
    <property type="match status" value="1"/>
</dbReference>
<dbReference type="OrthoDB" id="10644717at2759"/>
<dbReference type="InParanoid" id="A0A1E7EVE0"/>
<name>A0A1E7EVE0_9STRA</name>
<feature type="transmembrane region" description="Helical" evidence="1">
    <location>
        <begin position="432"/>
        <end position="454"/>
    </location>
</feature>
<keyword evidence="4" id="KW-1185">Reference proteome</keyword>
<dbReference type="InterPro" id="IPR013201">
    <property type="entry name" value="Prot_inhib_I29"/>
</dbReference>
<dbReference type="KEGG" id="fcy:FRACYDRAFT_247600"/>